<accession>A0A1G2H839</accession>
<dbReference type="STRING" id="1802158.A2827_03305"/>
<keyword evidence="1" id="KW-0472">Membrane</keyword>
<proteinExistence type="predicted"/>
<sequence length="123" mass="13463">MDFIFLSVLTSFSVVPFLGLLFFSDPFLASGTVIFMFFSAMFLSLAGIFSICGAVIAKFGNKKAEYTVFLRRGIFLGLVVLSMVLLQKFLVLNLGNASALVMLVVGMEMMFAYQAKNSARNGN</sequence>
<feature type="transmembrane region" description="Helical" evidence="1">
    <location>
        <begin position="69"/>
        <end position="86"/>
    </location>
</feature>
<evidence type="ECO:0000256" key="1">
    <source>
        <dbReference type="SAM" id="Phobius"/>
    </source>
</evidence>
<name>A0A1G2H839_9BACT</name>
<dbReference type="AlphaFoldDB" id="A0A1G2H839"/>
<gene>
    <name evidence="2" type="ORF">A2827_03305</name>
</gene>
<keyword evidence="1" id="KW-1133">Transmembrane helix</keyword>
<dbReference type="Proteomes" id="UP000177932">
    <property type="component" value="Unassembled WGS sequence"/>
</dbReference>
<feature type="transmembrane region" description="Helical" evidence="1">
    <location>
        <begin position="33"/>
        <end position="57"/>
    </location>
</feature>
<feature type="transmembrane region" description="Helical" evidence="1">
    <location>
        <begin position="92"/>
        <end position="113"/>
    </location>
</feature>
<evidence type="ECO:0000313" key="3">
    <source>
        <dbReference type="Proteomes" id="UP000177932"/>
    </source>
</evidence>
<evidence type="ECO:0000313" key="2">
    <source>
        <dbReference type="EMBL" id="OGZ58655.1"/>
    </source>
</evidence>
<dbReference type="EMBL" id="MHOD01000002">
    <property type="protein sequence ID" value="OGZ58655.1"/>
    <property type="molecule type" value="Genomic_DNA"/>
</dbReference>
<protein>
    <submittedName>
        <fullName evidence="2">Uncharacterized protein</fullName>
    </submittedName>
</protein>
<keyword evidence="1" id="KW-0812">Transmembrane</keyword>
<comment type="caution">
    <text evidence="2">The sequence shown here is derived from an EMBL/GenBank/DDBJ whole genome shotgun (WGS) entry which is preliminary data.</text>
</comment>
<reference evidence="2 3" key="1">
    <citation type="journal article" date="2016" name="Nat. Commun.">
        <title>Thousands of microbial genomes shed light on interconnected biogeochemical processes in an aquifer system.</title>
        <authorList>
            <person name="Anantharaman K."/>
            <person name="Brown C.T."/>
            <person name="Hug L.A."/>
            <person name="Sharon I."/>
            <person name="Castelle C.J."/>
            <person name="Probst A.J."/>
            <person name="Thomas B.C."/>
            <person name="Singh A."/>
            <person name="Wilkins M.J."/>
            <person name="Karaoz U."/>
            <person name="Brodie E.L."/>
            <person name="Williams K.H."/>
            <person name="Hubbard S.S."/>
            <person name="Banfield J.F."/>
        </authorList>
    </citation>
    <scope>NUCLEOTIDE SEQUENCE [LARGE SCALE GENOMIC DNA]</scope>
</reference>
<organism evidence="2 3">
    <name type="scientific">Candidatus Spechtbacteria bacterium RIFCSPHIGHO2_01_FULL_43_30</name>
    <dbReference type="NCBI Taxonomy" id="1802158"/>
    <lineage>
        <taxon>Bacteria</taxon>
        <taxon>Candidatus Spechtiibacteriota</taxon>
    </lineage>
</organism>